<sequence>MTVIFVVCLAVWICVLIYWREKLVESQGHPLPPMYPGYLPIIGHSYMLLTGTSNLWNRLKNMCEYSIQQGGVMVCKFGFDIYYVISDPEDALVAANTCLDKHYLYSFAKYWLGEGLITGSGEHWHRHRNKLKTAFSQSIINGYLEVFNSQSKTLLTSLEDSLRKGSFYPIQHLKDFTFRISYITIFGKTVSDDQKFTQYVKGVDAILNLEMERIQKFWLHNDLIHNLLGYKKKENELAQCLNKISDEIIKTKRAILNKETDKLTYVPFQPLINHMLEQSNPFNDQEISEELHTAMTASFDITSRALQTILVMIGSFPKVQERMYEEIMQVVGKERDVDKDDLRKLIYTEAVIKESLRLIPPAPLIARYIDKDVKLKNYTMRAGSQCFIMLYGLERNSSWGPDANQFRPERWLDSATLPPYSTLDGFFSIGKRSCVGKTWALSALKIALSHILRKFVISADYTKLKFQIEIILEASSGHDISLELRS</sequence>
<name>A0ACC2Q792_9NEOP</name>
<gene>
    <name evidence="1" type="ORF">PYW08_009623</name>
</gene>
<protein>
    <submittedName>
        <fullName evidence="1">Uncharacterized protein</fullName>
    </submittedName>
</protein>
<dbReference type="EMBL" id="CM056800">
    <property type="protein sequence ID" value="KAJ8709619.1"/>
    <property type="molecule type" value="Genomic_DNA"/>
</dbReference>
<evidence type="ECO:0000313" key="1">
    <source>
        <dbReference type="EMBL" id="KAJ8709619.1"/>
    </source>
</evidence>
<accession>A0ACC2Q792</accession>
<proteinExistence type="predicted"/>
<organism evidence="1 2">
    <name type="scientific">Mythimna loreyi</name>
    <dbReference type="NCBI Taxonomy" id="667449"/>
    <lineage>
        <taxon>Eukaryota</taxon>
        <taxon>Metazoa</taxon>
        <taxon>Ecdysozoa</taxon>
        <taxon>Arthropoda</taxon>
        <taxon>Hexapoda</taxon>
        <taxon>Insecta</taxon>
        <taxon>Pterygota</taxon>
        <taxon>Neoptera</taxon>
        <taxon>Endopterygota</taxon>
        <taxon>Lepidoptera</taxon>
        <taxon>Glossata</taxon>
        <taxon>Ditrysia</taxon>
        <taxon>Noctuoidea</taxon>
        <taxon>Noctuidae</taxon>
        <taxon>Noctuinae</taxon>
        <taxon>Hadenini</taxon>
        <taxon>Mythimna</taxon>
    </lineage>
</organism>
<keyword evidence="2" id="KW-1185">Reference proteome</keyword>
<comment type="caution">
    <text evidence="1">The sequence shown here is derived from an EMBL/GenBank/DDBJ whole genome shotgun (WGS) entry which is preliminary data.</text>
</comment>
<evidence type="ECO:0000313" key="2">
    <source>
        <dbReference type="Proteomes" id="UP001231649"/>
    </source>
</evidence>
<reference evidence="1" key="1">
    <citation type="submission" date="2023-03" db="EMBL/GenBank/DDBJ databases">
        <title>Chromosome-level genomes of two armyworms, Mythimna separata and Mythimna loreyi, provide insights into the biosynthesis and reception of sex pheromones.</title>
        <authorList>
            <person name="Zhao H."/>
        </authorList>
    </citation>
    <scope>NUCLEOTIDE SEQUENCE</scope>
    <source>
        <strain evidence="1">BeijingLab</strain>
    </source>
</reference>
<dbReference type="Proteomes" id="UP001231649">
    <property type="component" value="Chromosome 24"/>
</dbReference>